<dbReference type="PANTHER" id="PTHR13276:SF3">
    <property type="entry name" value="MSS4-LIKE PROTEIN"/>
    <property type="match status" value="1"/>
</dbReference>
<dbReference type="Proteomes" id="UP000038040">
    <property type="component" value="Unplaced"/>
</dbReference>
<dbReference type="GO" id="GO:0016020">
    <property type="term" value="C:membrane"/>
    <property type="evidence" value="ECO:0007669"/>
    <property type="project" value="TreeGrafter"/>
</dbReference>
<dbReference type="GO" id="GO:0005829">
    <property type="term" value="C:cytosol"/>
    <property type="evidence" value="ECO:0007669"/>
    <property type="project" value="TreeGrafter"/>
</dbReference>
<evidence type="ECO:0000256" key="4">
    <source>
        <dbReference type="ARBA" id="ARBA00022658"/>
    </source>
</evidence>
<dbReference type="Pfam" id="PF07544">
    <property type="entry name" value="Med9"/>
    <property type="match status" value="1"/>
</dbReference>
<dbReference type="Gene3D" id="2.170.150.10">
    <property type="entry name" value="Metal Binding Protein, Guanine Nucleotide Exchange Factor, Chain A"/>
    <property type="match status" value="1"/>
</dbReference>
<dbReference type="GO" id="GO:0006892">
    <property type="term" value="P:post-Golgi vesicle-mediated transport"/>
    <property type="evidence" value="ECO:0007669"/>
    <property type="project" value="TreeGrafter"/>
</dbReference>
<evidence type="ECO:0000256" key="2">
    <source>
        <dbReference type="ARBA" id="ARBA00008089"/>
    </source>
</evidence>
<keyword evidence="4" id="KW-0344">Guanine-nucleotide releasing factor</keyword>
<evidence type="ECO:0000256" key="6">
    <source>
        <dbReference type="ARBA" id="ARBA00023015"/>
    </source>
</evidence>
<keyword evidence="8" id="KW-0804">Transcription</keyword>
<dbReference type="InterPro" id="IPR011425">
    <property type="entry name" value="Med9"/>
</dbReference>
<dbReference type="GO" id="GO:0005085">
    <property type="term" value="F:guanyl-nucleotide exchange factor activity"/>
    <property type="evidence" value="ECO:0007669"/>
    <property type="project" value="UniProtKB-KW"/>
</dbReference>
<evidence type="ECO:0000256" key="8">
    <source>
        <dbReference type="ARBA" id="ARBA00023163"/>
    </source>
</evidence>
<dbReference type="InterPro" id="IPR011323">
    <property type="entry name" value="Mss4/transl-control_tumour"/>
</dbReference>
<keyword evidence="9" id="KW-0539">Nucleus</keyword>
<comment type="subcellular location">
    <subcellularLocation>
        <location evidence="1">Nucleus</location>
    </subcellularLocation>
</comment>
<dbReference type="InterPro" id="IPR007515">
    <property type="entry name" value="Mss4"/>
</dbReference>
<dbReference type="GO" id="GO:0008270">
    <property type="term" value="F:zinc ion binding"/>
    <property type="evidence" value="ECO:0007669"/>
    <property type="project" value="TreeGrafter"/>
</dbReference>
<dbReference type="GO" id="GO:0016592">
    <property type="term" value="C:mediator complex"/>
    <property type="evidence" value="ECO:0007669"/>
    <property type="project" value="InterPro"/>
</dbReference>
<dbReference type="GO" id="GO:0003712">
    <property type="term" value="F:transcription coregulator activity"/>
    <property type="evidence" value="ECO:0007669"/>
    <property type="project" value="InterPro"/>
</dbReference>
<proteinExistence type="inferred from homology"/>
<dbReference type="SUPFAM" id="SSF51316">
    <property type="entry name" value="Mss4-like"/>
    <property type="match status" value="1"/>
</dbReference>
<dbReference type="GO" id="GO:0006357">
    <property type="term" value="P:regulation of transcription by RNA polymerase II"/>
    <property type="evidence" value="ECO:0007669"/>
    <property type="project" value="InterPro"/>
</dbReference>
<keyword evidence="3" id="KW-0813">Transport</keyword>
<accession>A0A0N4UMD8</accession>
<sequence length="184" mass="20857">LKINFSVEKGNNSDTAVKLRHLEASLEQLKDSIESIVDISRDENYQSAKIASLKSQLQLKDSLITSFKKDGCPSDQVKEKRTKLVCVRCKCVIIDSNSTKFTNDKPFDLPKCEMKNSVDIEKEMIMHWYIVESLFEFDNIGVTNPDGGVKYLACSECEYGPIGFYCNDALHYYLAAERICLSNC</sequence>
<name>A0A0N4UMD8_DRAME</name>
<dbReference type="WBParaSite" id="DME_0000900801-mRNA-1">
    <property type="protein sequence ID" value="DME_0000900801-mRNA-1"/>
    <property type="gene ID" value="DME_0000900801"/>
</dbReference>
<evidence type="ECO:0000313" key="10">
    <source>
        <dbReference type="Proteomes" id="UP000038040"/>
    </source>
</evidence>
<evidence type="ECO:0000256" key="7">
    <source>
        <dbReference type="ARBA" id="ARBA00023159"/>
    </source>
</evidence>
<keyword evidence="6" id="KW-0805">Transcription regulation</keyword>
<comment type="similarity">
    <text evidence="2">Belongs to the Mediator complex subunit 9 family.</text>
</comment>
<keyword evidence="7" id="KW-0010">Activator</keyword>
<evidence type="ECO:0000256" key="3">
    <source>
        <dbReference type="ARBA" id="ARBA00022448"/>
    </source>
</evidence>
<evidence type="ECO:0000256" key="1">
    <source>
        <dbReference type="ARBA" id="ARBA00004123"/>
    </source>
</evidence>
<keyword evidence="5" id="KW-0653">Protein transport</keyword>
<dbReference type="GO" id="GO:0015031">
    <property type="term" value="P:protein transport"/>
    <property type="evidence" value="ECO:0007669"/>
    <property type="project" value="UniProtKB-KW"/>
</dbReference>
<dbReference type="PANTHER" id="PTHR13276">
    <property type="entry name" value="GUANINE NUCLEOTIDE EXCHANGE FACTOR MSS4"/>
    <property type="match status" value="1"/>
</dbReference>
<dbReference type="AlphaFoldDB" id="A0A0N4UMD8"/>
<evidence type="ECO:0000313" key="11">
    <source>
        <dbReference type="WBParaSite" id="DME_0000900801-mRNA-1"/>
    </source>
</evidence>
<dbReference type="PROSITE" id="PS51796">
    <property type="entry name" value="MSS4"/>
    <property type="match status" value="1"/>
</dbReference>
<dbReference type="GO" id="GO:0007264">
    <property type="term" value="P:small GTPase-mediated signal transduction"/>
    <property type="evidence" value="ECO:0007669"/>
    <property type="project" value="InterPro"/>
</dbReference>
<evidence type="ECO:0000256" key="5">
    <source>
        <dbReference type="ARBA" id="ARBA00022927"/>
    </source>
</evidence>
<organism evidence="10 11">
    <name type="scientific">Dracunculus medinensis</name>
    <name type="common">Guinea worm</name>
    <dbReference type="NCBI Taxonomy" id="318479"/>
    <lineage>
        <taxon>Eukaryota</taxon>
        <taxon>Metazoa</taxon>
        <taxon>Ecdysozoa</taxon>
        <taxon>Nematoda</taxon>
        <taxon>Chromadorea</taxon>
        <taxon>Rhabditida</taxon>
        <taxon>Spirurina</taxon>
        <taxon>Dracunculoidea</taxon>
        <taxon>Dracunculidae</taxon>
        <taxon>Dracunculus</taxon>
    </lineage>
</organism>
<dbReference type="InterPro" id="IPR011057">
    <property type="entry name" value="Mss4-like_sf"/>
</dbReference>
<reference evidence="11" key="1">
    <citation type="submission" date="2017-02" db="UniProtKB">
        <authorList>
            <consortium name="WormBaseParasite"/>
        </authorList>
    </citation>
    <scope>IDENTIFICATION</scope>
</reference>
<protein>
    <submittedName>
        <fullName evidence="11">Mediator of RNA polymerase II transcription subunit 9</fullName>
    </submittedName>
</protein>
<evidence type="ECO:0000256" key="9">
    <source>
        <dbReference type="ARBA" id="ARBA00023242"/>
    </source>
</evidence>
<dbReference type="Pfam" id="PF04421">
    <property type="entry name" value="Mss4"/>
    <property type="match status" value="1"/>
</dbReference>